<dbReference type="Pfam" id="PF13743">
    <property type="entry name" value="Thioredoxin_5"/>
    <property type="match status" value="1"/>
</dbReference>
<reference evidence="1 2" key="1">
    <citation type="submission" date="2016-10" db="EMBL/GenBank/DDBJ databases">
        <authorList>
            <person name="de Groot N.N."/>
        </authorList>
    </citation>
    <scope>NUCLEOTIDE SEQUENCE [LARGE SCALE GENOMIC DNA]</scope>
    <source>
        <strain evidence="1 2">DSM 27630</strain>
    </source>
</reference>
<dbReference type="Proteomes" id="UP000198668">
    <property type="component" value="Unassembled WGS sequence"/>
</dbReference>
<dbReference type="AlphaFoldDB" id="A0A1I3C8R7"/>
<dbReference type="Gene3D" id="3.40.30.10">
    <property type="entry name" value="Glutaredoxin"/>
    <property type="match status" value="1"/>
</dbReference>
<proteinExistence type="predicted"/>
<evidence type="ECO:0000313" key="1">
    <source>
        <dbReference type="EMBL" id="SFH70887.1"/>
    </source>
</evidence>
<dbReference type="InterPro" id="IPR036249">
    <property type="entry name" value="Thioredoxin-like_sf"/>
</dbReference>
<name>A0A1I3C8R7_9LACT</name>
<gene>
    <name evidence="1" type="ORF">SAMN04489868_11511</name>
</gene>
<accession>A0A1I3C8R7</accession>
<keyword evidence="2" id="KW-1185">Reference proteome</keyword>
<sequence>MQSKNQVLEVYLFINPFEQASYQDEKNVLAFAENQTKKNKIHFMPFLNFNTLSQYMSAHHIPEKDLDKRNALYSQMYDACLAYAAATMQGKKKARNFLLALQKGLFEEQKIYSQDLVVEKAREAKLDVPMFLEDKASDYARTVFLADQKVATEMHISSTTSCVIYNEALFDFGVLIEESVTAELLTRLCADKAMITEHLASKEKPALRVLN</sequence>
<dbReference type="RefSeq" id="WP_092092295.1">
    <property type="nucleotide sequence ID" value="NZ_FOQE01000015.1"/>
</dbReference>
<dbReference type="EMBL" id="FOQE01000015">
    <property type="protein sequence ID" value="SFH70887.1"/>
    <property type="molecule type" value="Genomic_DNA"/>
</dbReference>
<protein>
    <submittedName>
        <fullName evidence="1">Thioredoxin</fullName>
    </submittedName>
</protein>
<organism evidence="1 2">
    <name type="scientific">Pisciglobus halotolerans</name>
    <dbReference type="NCBI Taxonomy" id="745365"/>
    <lineage>
        <taxon>Bacteria</taxon>
        <taxon>Bacillati</taxon>
        <taxon>Bacillota</taxon>
        <taxon>Bacilli</taxon>
        <taxon>Lactobacillales</taxon>
        <taxon>Carnobacteriaceae</taxon>
    </lineage>
</organism>
<evidence type="ECO:0000313" key="2">
    <source>
        <dbReference type="Proteomes" id="UP000198668"/>
    </source>
</evidence>
<dbReference type="SUPFAM" id="SSF52833">
    <property type="entry name" value="Thioredoxin-like"/>
    <property type="match status" value="1"/>
</dbReference>
<dbReference type="OrthoDB" id="2156137at2"/>